<dbReference type="PROSITE" id="PS50956">
    <property type="entry name" value="HTH_ASNC_2"/>
    <property type="match status" value="1"/>
</dbReference>
<gene>
    <name evidence="5" type="ORF">Asi03nite_16540</name>
</gene>
<evidence type="ECO:0000256" key="2">
    <source>
        <dbReference type="ARBA" id="ARBA00023125"/>
    </source>
</evidence>
<evidence type="ECO:0000313" key="5">
    <source>
        <dbReference type="EMBL" id="GIF04116.1"/>
    </source>
</evidence>
<dbReference type="AlphaFoldDB" id="A0A919THU8"/>
<protein>
    <submittedName>
        <fullName evidence="5">AsnC family transcriptional regulator</fullName>
    </submittedName>
</protein>
<dbReference type="InterPro" id="IPR019888">
    <property type="entry name" value="Tscrpt_reg_AsnC-like"/>
</dbReference>
<sequence length="182" mass="19979">MQQAGKSGEQHFVLAVGTAFASLRRSLMTDLPKDVRGLDHVDLELLSLLQADGRMPNNALAERVGIAPSTCLTRIRRLRELGAIRGFHADVDPAWIGRPIQAMIAVRIRSDARDAIGKFAESLAGIPAVRDVYFISGNYDFLLHVAAADVDDLRSVITERLSGTRLIAGTETYLIFEHRRGS</sequence>
<keyword evidence="2" id="KW-0238">DNA-binding</keyword>
<evidence type="ECO:0000313" key="6">
    <source>
        <dbReference type="Proteomes" id="UP000629619"/>
    </source>
</evidence>
<organism evidence="5 6">
    <name type="scientific">Actinoplanes siamensis</name>
    <dbReference type="NCBI Taxonomy" id="1223317"/>
    <lineage>
        <taxon>Bacteria</taxon>
        <taxon>Bacillati</taxon>
        <taxon>Actinomycetota</taxon>
        <taxon>Actinomycetes</taxon>
        <taxon>Micromonosporales</taxon>
        <taxon>Micromonosporaceae</taxon>
        <taxon>Actinoplanes</taxon>
    </lineage>
</organism>
<dbReference type="PANTHER" id="PTHR30154">
    <property type="entry name" value="LEUCINE-RESPONSIVE REGULATORY PROTEIN"/>
    <property type="match status" value="1"/>
</dbReference>
<dbReference type="PANTHER" id="PTHR30154:SF54">
    <property type="entry name" value="POSSIBLE TRANSCRIPTIONAL REGULATORY PROTEIN (PROBABLY LRP_ASNC-FAMILY)"/>
    <property type="match status" value="1"/>
</dbReference>
<dbReference type="InterPro" id="IPR011991">
    <property type="entry name" value="ArsR-like_HTH"/>
</dbReference>
<dbReference type="Gene3D" id="1.10.10.10">
    <property type="entry name" value="Winged helix-like DNA-binding domain superfamily/Winged helix DNA-binding domain"/>
    <property type="match status" value="1"/>
</dbReference>
<dbReference type="InterPro" id="IPR011008">
    <property type="entry name" value="Dimeric_a/b-barrel"/>
</dbReference>
<dbReference type="CDD" id="cd00090">
    <property type="entry name" value="HTH_ARSR"/>
    <property type="match status" value="1"/>
</dbReference>
<comment type="caution">
    <text evidence="5">The sequence shown here is derived from an EMBL/GenBank/DDBJ whole genome shotgun (WGS) entry which is preliminary data.</text>
</comment>
<name>A0A919THU8_9ACTN</name>
<dbReference type="InterPro" id="IPR036388">
    <property type="entry name" value="WH-like_DNA-bd_sf"/>
</dbReference>
<dbReference type="GO" id="GO:0043565">
    <property type="term" value="F:sequence-specific DNA binding"/>
    <property type="evidence" value="ECO:0007669"/>
    <property type="project" value="InterPro"/>
</dbReference>
<evidence type="ECO:0000256" key="3">
    <source>
        <dbReference type="ARBA" id="ARBA00023163"/>
    </source>
</evidence>
<dbReference type="SMART" id="SM00344">
    <property type="entry name" value="HTH_ASNC"/>
    <property type="match status" value="1"/>
</dbReference>
<dbReference type="GO" id="GO:0043200">
    <property type="term" value="P:response to amino acid"/>
    <property type="evidence" value="ECO:0007669"/>
    <property type="project" value="TreeGrafter"/>
</dbReference>
<accession>A0A919THU8</accession>
<keyword evidence="3" id="KW-0804">Transcription</keyword>
<proteinExistence type="predicted"/>
<evidence type="ECO:0000259" key="4">
    <source>
        <dbReference type="PROSITE" id="PS50956"/>
    </source>
</evidence>
<dbReference type="SUPFAM" id="SSF54909">
    <property type="entry name" value="Dimeric alpha+beta barrel"/>
    <property type="match status" value="1"/>
</dbReference>
<keyword evidence="6" id="KW-1185">Reference proteome</keyword>
<dbReference type="Proteomes" id="UP000629619">
    <property type="component" value="Unassembled WGS sequence"/>
</dbReference>
<dbReference type="InterPro" id="IPR019887">
    <property type="entry name" value="Tscrpt_reg_AsnC/Lrp_C"/>
</dbReference>
<keyword evidence="1" id="KW-0805">Transcription regulation</keyword>
<dbReference type="Gene3D" id="3.30.70.920">
    <property type="match status" value="1"/>
</dbReference>
<dbReference type="SUPFAM" id="SSF46785">
    <property type="entry name" value="Winged helix' DNA-binding domain"/>
    <property type="match status" value="1"/>
</dbReference>
<evidence type="ECO:0000256" key="1">
    <source>
        <dbReference type="ARBA" id="ARBA00023015"/>
    </source>
</evidence>
<dbReference type="Pfam" id="PF13404">
    <property type="entry name" value="HTH_AsnC-type"/>
    <property type="match status" value="1"/>
</dbReference>
<dbReference type="Pfam" id="PF01037">
    <property type="entry name" value="AsnC_trans_reg"/>
    <property type="match status" value="1"/>
</dbReference>
<dbReference type="GO" id="GO:0005829">
    <property type="term" value="C:cytosol"/>
    <property type="evidence" value="ECO:0007669"/>
    <property type="project" value="TreeGrafter"/>
</dbReference>
<dbReference type="InterPro" id="IPR036390">
    <property type="entry name" value="WH_DNA-bd_sf"/>
</dbReference>
<dbReference type="InterPro" id="IPR000485">
    <property type="entry name" value="AsnC-type_HTH_dom"/>
</dbReference>
<dbReference type="EMBL" id="BOMW01000016">
    <property type="protein sequence ID" value="GIF04116.1"/>
    <property type="molecule type" value="Genomic_DNA"/>
</dbReference>
<dbReference type="PRINTS" id="PR00033">
    <property type="entry name" value="HTHASNC"/>
</dbReference>
<feature type="domain" description="HTH asnC-type" evidence="4">
    <location>
        <begin position="38"/>
        <end position="99"/>
    </location>
</feature>
<reference evidence="5" key="1">
    <citation type="submission" date="2021-01" db="EMBL/GenBank/DDBJ databases">
        <title>Whole genome shotgun sequence of Actinoplanes siamensis NBRC 109076.</title>
        <authorList>
            <person name="Komaki H."/>
            <person name="Tamura T."/>
        </authorList>
    </citation>
    <scope>NUCLEOTIDE SEQUENCE</scope>
    <source>
        <strain evidence="5">NBRC 109076</strain>
    </source>
</reference>